<reference evidence="2 3" key="1">
    <citation type="submission" date="2016-11" db="EMBL/GenBank/DDBJ databases">
        <authorList>
            <person name="Jaros S."/>
            <person name="Januszkiewicz K."/>
            <person name="Wedrychowicz H."/>
        </authorList>
    </citation>
    <scope>NUCLEOTIDE SEQUENCE [LARGE SCALE GENOMIC DNA]</scope>
    <source>
        <strain evidence="2 3">GAS138</strain>
    </source>
</reference>
<organism evidence="2 3">
    <name type="scientific">Bradyrhizobium erythrophlei</name>
    <dbReference type="NCBI Taxonomy" id="1437360"/>
    <lineage>
        <taxon>Bacteria</taxon>
        <taxon>Pseudomonadati</taxon>
        <taxon>Pseudomonadota</taxon>
        <taxon>Alphaproteobacteria</taxon>
        <taxon>Hyphomicrobiales</taxon>
        <taxon>Nitrobacteraceae</taxon>
        <taxon>Bradyrhizobium</taxon>
    </lineage>
</organism>
<sequence>MANFKRFSIAAALSAAITTPAIAQQAVQEPGLLAFYQSLGVGSASSRTAYALAPAGRVSLSLSAAAKQHARARHYGNTLTR</sequence>
<keyword evidence="1" id="KW-0732">Signal</keyword>
<evidence type="ECO:0000256" key="1">
    <source>
        <dbReference type="SAM" id="SignalP"/>
    </source>
</evidence>
<dbReference type="AlphaFoldDB" id="A0A1M5HNL6"/>
<dbReference type="EMBL" id="LT670817">
    <property type="protein sequence ID" value="SHG17549.1"/>
    <property type="molecule type" value="Genomic_DNA"/>
</dbReference>
<evidence type="ECO:0000313" key="3">
    <source>
        <dbReference type="Proteomes" id="UP000189796"/>
    </source>
</evidence>
<accession>A0A1M5HNL6</accession>
<evidence type="ECO:0008006" key="4">
    <source>
        <dbReference type="Google" id="ProtNLM"/>
    </source>
</evidence>
<feature type="signal peptide" evidence="1">
    <location>
        <begin position="1"/>
        <end position="23"/>
    </location>
</feature>
<proteinExistence type="predicted"/>
<dbReference type="Proteomes" id="UP000189796">
    <property type="component" value="Chromosome I"/>
</dbReference>
<feature type="chain" id="PRO_5009910855" description="Porin" evidence="1">
    <location>
        <begin position="24"/>
        <end position="81"/>
    </location>
</feature>
<evidence type="ECO:0000313" key="2">
    <source>
        <dbReference type="EMBL" id="SHG17549.1"/>
    </source>
</evidence>
<gene>
    <name evidence="2" type="ORF">SAMN05443248_0561</name>
</gene>
<name>A0A1M5HNL6_9BRAD</name>
<protein>
    <recommendedName>
        <fullName evidence="4">Porin</fullName>
    </recommendedName>
</protein>